<dbReference type="Gene3D" id="1.20.1250.20">
    <property type="entry name" value="MFS general substrate transporter like domains"/>
    <property type="match status" value="2"/>
</dbReference>
<dbReference type="InterPro" id="IPR049680">
    <property type="entry name" value="FLVCR1-2_SLC49-like"/>
</dbReference>
<dbReference type="PANTHER" id="PTHR10924:SF6">
    <property type="entry name" value="SOLUTE CARRIER FAMILY 49 MEMBER A3"/>
    <property type="match status" value="1"/>
</dbReference>
<protein>
    <recommendedName>
        <fullName evidence="8">MFS general substrate transporter</fullName>
    </recommendedName>
</protein>
<dbReference type="Proteomes" id="UP001437256">
    <property type="component" value="Unassembled WGS sequence"/>
</dbReference>
<keyword evidence="4 5" id="KW-0472">Membrane</keyword>
<evidence type="ECO:0000313" key="6">
    <source>
        <dbReference type="EMBL" id="KAL0068740.1"/>
    </source>
</evidence>
<dbReference type="EMBL" id="JBBXMP010000016">
    <property type="protein sequence ID" value="KAL0068740.1"/>
    <property type="molecule type" value="Genomic_DNA"/>
</dbReference>
<comment type="subcellular location">
    <subcellularLocation>
        <location evidence="1">Membrane</location>
        <topology evidence="1">Multi-pass membrane protein</topology>
    </subcellularLocation>
</comment>
<evidence type="ECO:0000313" key="7">
    <source>
        <dbReference type="Proteomes" id="UP001437256"/>
    </source>
</evidence>
<evidence type="ECO:0000256" key="3">
    <source>
        <dbReference type="ARBA" id="ARBA00022989"/>
    </source>
</evidence>
<dbReference type="SUPFAM" id="SSF103473">
    <property type="entry name" value="MFS general substrate transporter"/>
    <property type="match status" value="1"/>
</dbReference>
<keyword evidence="2 5" id="KW-0812">Transmembrane</keyword>
<evidence type="ECO:0000256" key="4">
    <source>
        <dbReference type="ARBA" id="ARBA00023136"/>
    </source>
</evidence>
<organism evidence="6 7">
    <name type="scientific">Marasmius tenuissimus</name>
    <dbReference type="NCBI Taxonomy" id="585030"/>
    <lineage>
        <taxon>Eukaryota</taxon>
        <taxon>Fungi</taxon>
        <taxon>Dikarya</taxon>
        <taxon>Basidiomycota</taxon>
        <taxon>Agaricomycotina</taxon>
        <taxon>Agaricomycetes</taxon>
        <taxon>Agaricomycetidae</taxon>
        <taxon>Agaricales</taxon>
        <taxon>Marasmiineae</taxon>
        <taxon>Marasmiaceae</taxon>
        <taxon>Marasmius</taxon>
    </lineage>
</organism>
<feature type="transmembrane region" description="Helical" evidence="5">
    <location>
        <begin position="294"/>
        <end position="313"/>
    </location>
</feature>
<dbReference type="PANTHER" id="PTHR10924">
    <property type="entry name" value="MAJOR FACILITATOR SUPERFAMILY PROTEIN-RELATED"/>
    <property type="match status" value="1"/>
</dbReference>
<feature type="transmembrane region" description="Helical" evidence="5">
    <location>
        <begin position="261"/>
        <end position="282"/>
    </location>
</feature>
<evidence type="ECO:0000256" key="5">
    <source>
        <dbReference type="SAM" id="Phobius"/>
    </source>
</evidence>
<name>A0ABR3A5B6_9AGAR</name>
<dbReference type="InterPro" id="IPR011701">
    <property type="entry name" value="MFS"/>
</dbReference>
<dbReference type="Pfam" id="PF07690">
    <property type="entry name" value="MFS_1"/>
    <property type="match status" value="1"/>
</dbReference>
<evidence type="ECO:0000256" key="2">
    <source>
        <dbReference type="ARBA" id="ARBA00022692"/>
    </source>
</evidence>
<gene>
    <name evidence="6" type="ORF">AAF712_004069</name>
</gene>
<accession>A0ABR3A5B6</accession>
<feature type="transmembrane region" description="Helical" evidence="5">
    <location>
        <begin position="204"/>
        <end position="221"/>
    </location>
</feature>
<keyword evidence="3 5" id="KW-1133">Transmembrane helix</keyword>
<feature type="transmembrane region" description="Helical" evidence="5">
    <location>
        <begin position="233"/>
        <end position="255"/>
    </location>
</feature>
<feature type="transmembrane region" description="Helical" evidence="5">
    <location>
        <begin position="333"/>
        <end position="350"/>
    </location>
</feature>
<dbReference type="InterPro" id="IPR036259">
    <property type="entry name" value="MFS_trans_sf"/>
</dbReference>
<comment type="caution">
    <text evidence="6">The sequence shown here is derived from an EMBL/GenBank/DDBJ whole genome shotgun (WGS) entry which is preliminary data.</text>
</comment>
<feature type="transmembrane region" description="Helical" evidence="5">
    <location>
        <begin position="168"/>
        <end position="192"/>
    </location>
</feature>
<keyword evidence="7" id="KW-1185">Reference proteome</keyword>
<evidence type="ECO:0000256" key="1">
    <source>
        <dbReference type="ARBA" id="ARBA00004141"/>
    </source>
</evidence>
<proteinExistence type="predicted"/>
<evidence type="ECO:0008006" key="8">
    <source>
        <dbReference type="Google" id="ProtNLM"/>
    </source>
</evidence>
<sequence>MPTLFARYGIRRCCDIGAACLLIGGWIRFSGTSPGLSSNAAYALFVLGQAFSSVSQTVFQVLAPVYSEKWFDVKSRTTATTICSIANPIGSGLGQLISPIPGDTKQSILVLAIISTAIVPSVFLVQSEPPTPPSYSASHKPPSFTKFLKQLFGRSQDPTMTTRNRIDFFMILIIFGLLVAATNTFALLTSTIMAPVGYDDDTSGLMGATLLLSGIVGAFVISPLMDRVFTRHLALTLKCFIPCLAGAWLSLIWAVKPNNTGGLFAIMAIIGITSITLLPVGLELGCDVTQDAEASSSLMWFSGNAFCIIFLLAEDALRAPADASPPLNMRNAMIFQGVGVTIAAIITLFLQGKQVRKELDVQKAQEAATTIPMSPH</sequence>
<reference evidence="6 7" key="1">
    <citation type="submission" date="2024-05" db="EMBL/GenBank/DDBJ databases">
        <title>A draft genome resource for the thread blight pathogen Marasmius tenuissimus strain MS-2.</title>
        <authorList>
            <person name="Yulfo-Soto G.E."/>
            <person name="Baruah I.K."/>
            <person name="Amoako-Attah I."/>
            <person name="Bukari Y."/>
            <person name="Meinhardt L.W."/>
            <person name="Bailey B.A."/>
            <person name="Cohen S.P."/>
        </authorList>
    </citation>
    <scope>NUCLEOTIDE SEQUENCE [LARGE SCALE GENOMIC DNA]</scope>
    <source>
        <strain evidence="6 7">MS-2</strain>
    </source>
</reference>